<keyword evidence="1" id="KW-0472">Membrane</keyword>
<gene>
    <name evidence="3" type="ORF">NE237_008038</name>
</gene>
<keyword evidence="4" id="KW-1185">Reference proteome</keyword>
<evidence type="ECO:0000313" key="3">
    <source>
        <dbReference type="EMBL" id="KAJ4974864.1"/>
    </source>
</evidence>
<name>A0A9Q0QX18_9MAGN</name>
<dbReference type="AlphaFoldDB" id="A0A9Q0QX18"/>
<dbReference type="OrthoDB" id="630188at2759"/>
<keyword evidence="1" id="KW-0812">Transmembrane</keyword>
<dbReference type="Proteomes" id="UP001141806">
    <property type="component" value="Unassembled WGS sequence"/>
</dbReference>
<evidence type="ECO:0000313" key="4">
    <source>
        <dbReference type="Proteomes" id="UP001141806"/>
    </source>
</evidence>
<feature type="domain" description="Trichome birefringence-like N-terminal" evidence="2">
    <location>
        <begin position="100"/>
        <end position="143"/>
    </location>
</feature>
<protein>
    <recommendedName>
        <fullName evidence="2">Trichome birefringence-like N-terminal domain-containing protein</fullName>
    </recommendedName>
</protein>
<dbReference type="EMBL" id="JAMYWD010000004">
    <property type="protein sequence ID" value="KAJ4974864.1"/>
    <property type="molecule type" value="Genomic_DNA"/>
</dbReference>
<proteinExistence type="predicted"/>
<reference evidence="3" key="1">
    <citation type="journal article" date="2023" name="Plant J.">
        <title>The genome of the king protea, Protea cynaroides.</title>
        <authorList>
            <person name="Chang J."/>
            <person name="Duong T.A."/>
            <person name="Schoeman C."/>
            <person name="Ma X."/>
            <person name="Roodt D."/>
            <person name="Barker N."/>
            <person name="Li Z."/>
            <person name="Van de Peer Y."/>
            <person name="Mizrachi E."/>
        </authorList>
    </citation>
    <scope>NUCLEOTIDE SEQUENCE</scope>
    <source>
        <tissue evidence="3">Young leaves</tissue>
    </source>
</reference>
<dbReference type="Pfam" id="PF14416">
    <property type="entry name" value="PMR5N"/>
    <property type="match status" value="1"/>
</dbReference>
<sequence>MFEPDACATELGHPFDHLGCGFGLPWFFLSGIYEDGSNQVKSMLCFMVSESLDYFVGHLHSSMVEEFQSEHGLFVPFILITYILLFFLNIDLEDADFIVERCDIFTGDWIPNSPCPVYTNETSHAIKGHQNCMSNGHPGSGYLSCLPLVSFALIISADVVVDNRGEQSHRGWQ</sequence>
<organism evidence="3 4">
    <name type="scientific">Protea cynaroides</name>
    <dbReference type="NCBI Taxonomy" id="273540"/>
    <lineage>
        <taxon>Eukaryota</taxon>
        <taxon>Viridiplantae</taxon>
        <taxon>Streptophyta</taxon>
        <taxon>Embryophyta</taxon>
        <taxon>Tracheophyta</taxon>
        <taxon>Spermatophyta</taxon>
        <taxon>Magnoliopsida</taxon>
        <taxon>Proteales</taxon>
        <taxon>Proteaceae</taxon>
        <taxon>Protea</taxon>
    </lineage>
</organism>
<feature type="transmembrane region" description="Helical" evidence="1">
    <location>
        <begin position="72"/>
        <end position="90"/>
    </location>
</feature>
<feature type="transmembrane region" description="Helical" evidence="1">
    <location>
        <begin position="141"/>
        <end position="161"/>
    </location>
</feature>
<evidence type="ECO:0000259" key="2">
    <source>
        <dbReference type="Pfam" id="PF14416"/>
    </source>
</evidence>
<keyword evidence="1" id="KW-1133">Transmembrane helix</keyword>
<accession>A0A9Q0QX18</accession>
<comment type="caution">
    <text evidence="3">The sequence shown here is derived from an EMBL/GenBank/DDBJ whole genome shotgun (WGS) entry which is preliminary data.</text>
</comment>
<evidence type="ECO:0000256" key="1">
    <source>
        <dbReference type="SAM" id="Phobius"/>
    </source>
</evidence>
<dbReference type="InterPro" id="IPR025846">
    <property type="entry name" value="TBL_N"/>
</dbReference>